<dbReference type="EMBL" id="QXGD01000218">
    <property type="protein sequence ID" value="KAE9247340.1"/>
    <property type="molecule type" value="Genomic_DNA"/>
</dbReference>
<comment type="caution">
    <text evidence="2">The sequence shown here is derived from an EMBL/GenBank/DDBJ whole genome shotgun (WGS) entry which is preliminary data.</text>
</comment>
<evidence type="ECO:0000313" key="2">
    <source>
        <dbReference type="EMBL" id="KAE9247340.1"/>
    </source>
</evidence>
<name>A0A6A4A1C5_9STRA</name>
<protein>
    <submittedName>
        <fullName evidence="2">Uncharacterized protein</fullName>
    </submittedName>
</protein>
<dbReference type="AlphaFoldDB" id="A0A6A4A1C5"/>
<reference evidence="2 3" key="1">
    <citation type="submission" date="2018-08" db="EMBL/GenBank/DDBJ databases">
        <title>Genomic investigation of the strawberry pathogen Phytophthora fragariae indicates pathogenicity is determined by transcriptional variation in three key races.</title>
        <authorList>
            <person name="Adams T.M."/>
            <person name="Armitage A.D."/>
            <person name="Sobczyk M.K."/>
            <person name="Bates H.J."/>
            <person name="Dunwell J.M."/>
            <person name="Nellist C.F."/>
            <person name="Harrison R.J."/>
        </authorList>
    </citation>
    <scope>NUCLEOTIDE SEQUENCE [LARGE SCALE GENOMIC DNA]</scope>
    <source>
        <strain evidence="2 3">BC-1</strain>
    </source>
</reference>
<evidence type="ECO:0000256" key="1">
    <source>
        <dbReference type="SAM" id="MobiDB-lite"/>
    </source>
</evidence>
<feature type="region of interest" description="Disordered" evidence="1">
    <location>
        <begin position="84"/>
        <end position="106"/>
    </location>
</feature>
<dbReference type="Proteomes" id="UP000440367">
    <property type="component" value="Unassembled WGS sequence"/>
</dbReference>
<accession>A0A6A4A1C5</accession>
<evidence type="ECO:0000313" key="3">
    <source>
        <dbReference type="Proteomes" id="UP000440367"/>
    </source>
</evidence>
<organism evidence="2 3">
    <name type="scientific">Phytophthora fragariae</name>
    <dbReference type="NCBI Taxonomy" id="53985"/>
    <lineage>
        <taxon>Eukaryota</taxon>
        <taxon>Sar</taxon>
        <taxon>Stramenopiles</taxon>
        <taxon>Oomycota</taxon>
        <taxon>Peronosporomycetes</taxon>
        <taxon>Peronosporales</taxon>
        <taxon>Peronosporaceae</taxon>
        <taxon>Phytophthora</taxon>
    </lineage>
</organism>
<proteinExistence type="predicted"/>
<sequence length="123" mass="13408">MEVVDGAVKQSAEMDDDLATLSNTTTVQTIVTGEEGEIGRWYGVRPSHKKNHRLGRTANESGLGTKALSAWTYYGRKLSLRPEQALATRGSGPSGETPSPPLLTDSNTIYSQSSALRFRTYFI</sequence>
<gene>
    <name evidence="2" type="ORF">PF002_g6322</name>
</gene>